<name>A0A0N0U618_9HYME</name>
<organism evidence="2 3">
    <name type="scientific">Melipona quadrifasciata</name>
    <dbReference type="NCBI Taxonomy" id="166423"/>
    <lineage>
        <taxon>Eukaryota</taxon>
        <taxon>Metazoa</taxon>
        <taxon>Ecdysozoa</taxon>
        <taxon>Arthropoda</taxon>
        <taxon>Hexapoda</taxon>
        <taxon>Insecta</taxon>
        <taxon>Pterygota</taxon>
        <taxon>Neoptera</taxon>
        <taxon>Endopterygota</taxon>
        <taxon>Hymenoptera</taxon>
        <taxon>Apocrita</taxon>
        <taxon>Aculeata</taxon>
        <taxon>Apoidea</taxon>
        <taxon>Anthophila</taxon>
        <taxon>Apidae</taxon>
        <taxon>Melipona</taxon>
    </lineage>
</organism>
<dbReference type="AlphaFoldDB" id="A0A0N0U618"/>
<reference evidence="2 3" key="1">
    <citation type="submission" date="2015-07" db="EMBL/GenBank/DDBJ databases">
        <title>The genome of Melipona quadrifasciata.</title>
        <authorList>
            <person name="Pan H."/>
            <person name="Kapheim K."/>
        </authorList>
    </citation>
    <scope>NUCLEOTIDE SEQUENCE [LARGE SCALE GENOMIC DNA]</scope>
    <source>
        <strain evidence="2">0111107301</strain>
        <tissue evidence="2">Whole body</tissue>
    </source>
</reference>
<keyword evidence="3" id="KW-1185">Reference proteome</keyword>
<dbReference type="EMBL" id="KQ435746">
    <property type="protein sequence ID" value="KOX76578.1"/>
    <property type="molecule type" value="Genomic_DNA"/>
</dbReference>
<feature type="region of interest" description="Disordered" evidence="1">
    <location>
        <begin position="112"/>
        <end position="134"/>
    </location>
</feature>
<gene>
    <name evidence="2" type="ORF">WN51_11784</name>
</gene>
<protein>
    <submittedName>
        <fullName evidence="2">Uncharacterized protein</fullName>
    </submittedName>
</protein>
<proteinExistence type="predicted"/>
<sequence length="134" mass="15537">MARIWPNHEKRMHEANMQTRIARGMLGRDRREVADTWVSLKLCKNNLNRELNQSSCKYRRKAEIREKDLERLLKGGNCAGKGWQDFQSHLEFKGPGVFMKQGGQDVPFGRFSIFPGGGRRQTHKRQKEPPANMA</sequence>
<evidence type="ECO:0000256" key="1">
    <source>
        <dbReference type="SAM" id="MobiDB-lite"/>
    </source>
</evidence>
<accession>A0A0N0U618</accession>
<evidence type="ECO:0000313" key="3">
    <source>
        <dbReference type="Proteomes" id="UP000053105"/>
    </source>
</evidence>
<evidence type="ECO:0000313" key="2">
    <source>
        <dbReference type="EMBL" id="KOX76578.1"/>
    </source>
</evidence>
<dbReference type="Proteomes" id="UP000053105">
    <property type="component" value="Unassembled WGS sequence"/>
</dbReference>